<name>A0A1Y2HKN0_9FUNG</name>
<comment type="caution">
    <text evidence="2">The sequence shown here is derived from an EMBL/GenBank/DDBJ whole genome shotgun (WGS) entry which is preliminary data.</text>
</comment>
<feature type="compositionally biased region" description="Gly residues" evidence="1">
    <location>
        <begin position="257"/>
        <end position="269"/>
    </location>
</feature>
<evidence type="ECO:0000256" key="1">
    <source>
        <dbReference type="SAM" id="MobiDB-lite"/>
    </source>
</evidence>
<keyword evidence="3" id="KW-1185">Reference proteome</keyword>
<organism evidence="2 3">
    <name type="scientific">Catenaria anguillulae PL171</name>
    <dbReference type="NCBI Taxonomy" id="765915"/>
    <lineage>
        <taxon>Eukaryota</taxon>
        <taxon>Fungi</taxon>
        <taxon>Fungi incertae sedis</taxon>
        <taxon>Blastocladiomycota</taxon>
        <taxon>Blastocladiomycetes</taxon>
        <taxon>Blastocladiales</taxon>
        <taxon>Catenariaceae</taxon>
        <taxon>Catenaria</taxon>
    </lineage>
</organism>
<gene>
    <name evidence="2" type="ORF">BCR44DRAFT_1436843</name>
</gene>
<reference evidence="2 3" key="1">
    <citation type="submission" date="2016-07" db="EMBL/GenBank/DDBJ databases">
        <title>Pervasive Adenine N6-methylation of Active Genes in Fungi.</title>
        <authorList>
            <consortium name="DOE Joint Genome Institute"/>
            <person name="Mondo S.J."/>
            <person name="Dannebaum R.O."/>
            <person name="Kuo R.C."/>
            <person name="Labutti K."/>
            <person name="Haridas S."/>
            <person name="Kuo A."/>
            <person name="Salamov A."/>
            <person name="Ahrendt S.R."/>
            <person name="Lipzen A."/>
            <person name="Sullivan W."/>
            <person name="Andreopoulos W.B."/>
            <person name="Clum A."/>
            <person name="Lindquist E."/>
            <person name="Daum C."/>
            <person name="Ramamoorthy G.K."/>
            <person name="Gryganskyi A."/>
            <person name="Culley D."/>
            <person name="Magnuson J.K."/>
            <person name="James T.Y."/>
            <person name="O'Malley M.A."/>
            <person name="Stajich J.E."/>
            <person name="Spatafora J.W."/>
            <person name="Visel A."/>
            <person name="Grigoriev I.V."/>
        </authorList>
    </citation>
    <scope>NUCLEOTIDE SEQUENCE [LARGE SCALE GENOMIC DNA]</scope>
    <source>
        <strain evidence="2 3">PL171</strain>
    </source>
</reference>
<protein>
    <submittedName>
        <fullName evidence="2">Uncharacterized protein</fullName>
    </submittedName>
</protein>
<feature type="region of interest" description="Disordered" evidence="1">
    <location>
        <begin position="65"/>
        <end position="320"/>
    </location>
</feature>
<accession>A0A1Y2HKN0</accession>
<evidence type="ECO:0000313" key="3">
    <source>
        <dbReference type="Proteomes" id="UP000193411"/>
    </source>
</evidence>
<evidence type="ECO:0000313" key="2">
    <source>
        <dbReference type="EMBL" id="ORZ34243.1"/>
    </source>
</evidence>
<feature type="compositionally biased region" description="Acidic residues" evidence="1">
    <location>
        <begin position="187"/>
        <end position="205"/>
    </location>
</feature>
<feature type="compositionally biased region" description="Low complexity" evidence="1">
    <location>
        <begin position="121"/>
        <end position="143"/>
    </location>
</feature>
<feature type="compositionally biased region" description="Low complexity" evidence="1">
    <location>
        <begin position="229"/>
        <end position="244"/>
    </location>
</feature>
<feature type="compositionally biased region" description="Acidic residues" evidence="1">
    <location>
        <begin position="108"/>
        <end position="119"/>
    </location>
</feature>
<dbReference type="AlphaFoldDB" id="A0A1Y2HKN0"/>
<dbReference type="EMBL" id="MCFL01000030">
    <property type="protein sequence ID" value="ORZ34243.1"/>
    <property type="molecule type" value="Genomic_DNA"/>
</dbReference>
<feature type="compositionally biased region" description="Acidic residues" evidence="1">
    <location>
        <begin position="300"/>
        <end position="320"/>
    </location>
</feature>
<dbReference type="Proteomes" id="UP000193411">
    <property type="component" value="Unassembled WGS sequence"/>
</dbReference>
<proteinExistence type="predicted"/>
<sequence>MLRKLQKGVKILQRVCGHAKILKKASLVAPVPKARRALKEFASTLYQLNVATGLGDYVEVGTSKHRTIDGQGKGKASAKVKETTAASPAKAMANKVAPASRKRARSELDDDAQAEEQENDGNASSSSANSCTSAGSRTSAGSAMRPSTKRIPFTGPRSSAERRDVQAKVAGLGRRPGRPNTMPIGLELEDDNGDSDTDNGSDEEEHDRGSWVLTQVEANAGARVGTKPANTASSATSLARARSAGMPPPSSTQRVAGVGGGLHRSGSRGGFKVPLRNAAAASRRPATISHPKSKEYVQQSDDDEDEDEDEQEEDEDDVED</sequence>